<dbReference type="Gene3D" id="3.40.710.10">
    <property type="entry name" value="DD-peptidase/beta-lactamase superfamily"/>
    <property type="match status" value="1"/>
</dbReference>
<evidence type="ECO:0000313" key="2">
    <source>
        <dbReference type="EMBL" id="ORX04680.1"/>
    </source>
</evidence>
<reference evidence="2 3" key="1">
    <citation type="submission" date="2016-01" db="EMBL/GenBank/DDBJ databases">
        <title>The new phylogeny of the genus Mycobacterium.</title>
        <authorList>
            <person name="Tarcisio F."/>
            <person name="Conor M."/>
            <person name="Antonella G."/>
            <person name="Elisabetta G."/>
            <person name="Giulia F.S."/>
            <person name="Sara T."/>
            <person name="Anna F."/>
            <person name="Clotilde B."/>
            <person name="Roberto B."/>
            <person name="Veronica D.S."/>
            <person name="Fabio R."/>
            <person name="Monica P."/>
            <person name="Olivier J."/>
            <person name="Enrico T."/>
            <person name="Nicola S."/>
        </authorList>
    </citation>
    <scope>NUCLEOTIDE SEQUENCE [LARGE SCALE GENOMIC DNA]</scope>
    <source>
        <strain evidence="2 3">DSM 44153</strain>
    </source>
</reference>
<evidence type="ECO:0008006" key="4">
    <source>
        <dbReference type="Google" id="ProtNLM"/>
    </source>
</evidence>
<feature type="compositionally biased region" description="Low complexity" evidence="1">
    <location>
        <begin position="19"/>
        <end position="31"/>
    </location>
</feature>
<dbReference type="AlphaFoldDB" id="A0A1X2EKE8"/>
<dbReference type="EMBL" id="LQPZ01000022">
    <property type="protein sequence ID" value="ORX04680.1"/>
    <property type="molecule type" value="Genomic_DNA"/>
</dbReference>
<proteinExistence type="predicted"/>
<feature type="region of interest" description="Disordered" evidence="1">
    <location>
        <begin position="9"/>
        <end position="35"/>
    </location>
</feature>
<evidence type="ECO:0000313" key="3">
    <source>
        <dbReference type="Proteomes" id="UP000193090"/>
    </source>
</evidence>
<comment type="caution">
    <text evidence="2">The sequence shown here is derived from an EMBL/GenBank/DDBJ whole genome shotgun (WGS) entry which is preliminary data.</text>
</comment>
<keyword evidence="3" id="KW-1185">Reference proteome</keyword>
<evidence type="ECO:0000256" key="1">
    <source>
        <dbReference type="SAM" id="MobiDB-lite"/>
    </source>
</evidence>
<gene>
    <name evidence="2" type="ORF">AWC30_09665</name>
</gene>
<dbReference type="Proteomes" id="UP000193090">
    <property type="component" value="Unassembled WGS sequence"/>
</dbReference>
<accession>A0A1X2EKE8</accession>
<organism evidence="2 3">
    <name type="scientific">Mycolicibacillus trivialis</name>
    <dbReference type="NCBI Taxonomy" id="1798"/>
    <lineage>
        <taxon>Bacteria</taxon>
        <taxon>Bacillati</taxon>
        <taxon>Actinomycetota</taxon>
        <taxon>Actinomycetes</taxon>
        <taxon>Mycobacteriales</taxon>
        <taxon>Mycobacteriaceae</taxon>
        <taxon>Mycolicibacillus</taxon>
    </lineage>
</organism>
<dbReference type="STRING" id="1798.AWC30_09665"/>
<sequence length="269" mass="27780">MAVALLLTVTTGCDRRTEPTPAEPTTTSAASPLPPPTPLATAFTALLDTLPPGQVGLAVHAGDTDLSFGDWTVGPAWSTIKVPISIAALRVDAATATPLITRAITASDNDAAMALWQLLGDPAAAGEQVHEVLSEAGSGDTVVQTEQVYPPYSPFGQTRWTGLDAARFAFGLPCVPDAEPVLTEMRRIVPGQRWGLAGADTASKAGWGPLRDGGYLLRQLAVVTNAAGTVGVALAVQPDDGSHDTAVAMLDALGQWTRSHADELPGGRC</sequence>
<protein>
    <recommendedName>
        <fullName evidence="4">Serine hydrolase</fullName>
    </recommendedName>
</protein>
<dbReference type="SUPFAM" id="SSF56601">
    <property type="entry name" value="beta-lactamase/transpeptidase-like"/>
    <property type="match status" value="1"/>
</dbReference>
<name>A0A1X2EKE8_9MYCO</name>
<dbReference type="InterPro" id="IPR012338">
    <property type="entry name" value="Beta-lactam/transpept-like"/>
</dbReference>